<dbReference type="EMBL" id="HBHL01013185">
    <property type="protein sequence ID" value="CAD9719805.1"/>
    <property type="molecule type" value="Transcribed_RNA"/>
</dbReference>
<dbReference type="EMBL" id="CP031037">
    <property type="protein sequence ID" value="QDZ20745.1"/>
    <property type="molecule type" value="Genomic_DNA"/>
</dbReference>
<dbReference type="CDD" id="cd22935">
    <property type="entry name" value="SctA-like"/>
    <property type="match status" value="1"/>
</dbReference>
<sequence length="194" mass="21436">MNKYLVGVLAALVAVQSVAAVRTEPKVRPEHSALALNQKLEASWKWEVTFDIFEGLIQGFFEYEKYPNLKQCASDITQVYDDLDMAVKDIKEESVRGVKEGIRLIGESLTEVSTAITDCQGAINDVESILHVLSEFKTPAAFAYHVGKDLLINGVDILNEIQTAVSDWESQSYRDCGVQVGTALNQLLIGQEAK</sequence>
<feature type="signal peptide" evidence="1">
    <location>
        <begin position="1"/>
        <end position="20"/>
    </location>
</feature>
<proteinExistence type="predicted"/>
<gene>
    <name evidence="4" type="ORF">A3770_04p32630</name>
    <name evidence="2" type="ORF">CPRI1469_LOCUS8671</name>
    <name evidence="3" type="ORF">CPRI1469_LOCUS8672</name>
</gene>
<feature type="chain" id="PRO_5036138503" description="Secreted protein" evidence="1">
    <location>
        <begin position="21"/>
        <end position="194"/>
    </location>
</feature>
<dbReference type="OrthoDB" id="292893at2759"/>
<name>A0A5B8MM68_9CHLO</name>
<organism evidence="4 5">
    <name type="scientific">Chloropicon primus</name>
    <dbReference type="NCBI Taxonomy" id="1764295"/>
    <lineage>
        <taxon>Eukaryota</taxon>
        <taxon>Viridiplantae</taxon>
        <taxon>Chlorophyta</taxon>
        <taxon>Chloropicophyceae</taxon>
        <taxon>Chloropicales</taxon>
        <taxon>Chloropicaceae</taxon>
        <taxon>Chloropicon</taxon>
    </lineage>
</organism>
<protein>
    <recommendedName>
        <fullName evidence="6">Secreted protein</fullName>
    </recommendedName>
</protein>
<evidence type="ECO:0000256" key="1">
    <source>
        <dbReference type="SAM" id="SignalP"/>
    </source>
</evidence>
<reference evidence="2" key="2">
    <citation type="submission" date="2021-01" db="EMBL/GenBank/DDBJ databases">
        <authorList>
            <person name="Corre E."/>
            <person name="Pelletier E."/>
            <person name="Niang G."/>
            <person name="Scheremetjew M."/>
            <person name="Finn R."/>
            <person name="Kale V."/>
            <person name="Holt S."/>
            <person name="Cochrane G."/>
            <person name="Meng A."/>
            <person name="Brown T."/>
            <person name="Cohen L."/>
        </authorList>
    </citation>
    <scope>NUCLEOTIDE SEQUENCE</scope>
    <source>
        <strain evidence="2">CCMP1205</strain>
    </source>
</reference>
<evidence type="ECO:0000313" key="5">
    <source>
        <dbReference type="Proteomes" id="UP000316726"/>
    </source>
</evidence>
<keyword evidence="1" id="KW-0732">Signal</keyword>
<evidence type="ECO:0000313" key="2">
    <source>
        <dbReference type="EMBL" id="CAD9719805.1"/>
    </source>
</evidence>
<dbReference type="Proteomes" id="UP000316726">
    <property type="component" value="Chromosome 4"/>
</dbReference>
<evidence type="ECO:0000313" key="4">
    <source>
        <dbReference type="EMBL" id="QDZ20745.1"/>
    </source>
</evidence>
<reference evidence="4 5" key="1">
    <citation type="submission" date="2018-07" db="EMBL/GenBank/DDBJ databases">
        <title>The complete nuclear genome of the prasinophyte Chloropicon primus (CCMP1205).</title>
        <authorList>
            <person name="Pombert J.-F."/>
            <person name="Otis C."/>
            <person name="Turmel M."/>
            <person name="Lemieux C."/>
        </authorList>
    </citation>
    <scope>NUCLEOTIDE SEQUENCE [LARGE SCALE GENOMIC DNA]</scope>
    <source>
        <strain evidence="4 5">CCMP1205</strain>
    </source>
</reference>
<keyword evidence="5" id="KW-1185">Reference proteome</keyword>
<accession>A0A5B8MM68</accession>
<evidence type="ECO:0000313" key="3">
    <source>
        <dbReference type="EMBL" id="CAD9719806.1"/>
    </source>
</evidence>
<dbReference type="EMBL" id="HBHL01013186">
    <property type="protein sequence ID" value="CAD9719806.1"/>
    <property type="molecule type" value="Transcribed_RNA"/>
</dbReference>
<dbReference type="AlphaFoldDB" id="A0A5B8MM68"/>
<dbReference type="PANTHER" id="PTHR38742:SF1">
    <property type="entry name" value="SECRETED PROTEIN C"/>
    <property type="match status" value="1"/>
</dbReference>
<evidence type="ECO:0008006" key="6">
    <source>
        <dbReference type="Google" id="ProtNLM"/>
    </source>
</evidence>
<dbReference type="PANTHER" id="PTHR38742">
    <property type="entry name" value="PROTEIN GP17"/>
    <property type="match status" value="1"/>
</dbReference>